<evidence type="ECO:0000313" key="3">
    <source>
        <dbReference type="Proteomes" id="UP000198211"/>
    </source>
</evidence>
<proteinExistence type="predicted"/>
<dbReference type="STRING" id="4795.A0A225UDF7"/>
<evidence type="ECO:0000259" key="1">
    <source>
        <dbReference type="Pfam" id="PF13843"/>
    </source>
</evidence>
<comment type="caution">
    <text evidence="2">The sequence shown here is derived from an EMBL/GenBank/DDBJ whole genome shotgun (WGS) entry which is preliminary data.</text>
</comment>
<name>A0A225UDF7_9STRA</name>
<reference evidence="3" key="1">
    <citation type="submission" date="2017-03" db="EMBL/GenBank/DDBJ databases">
        <title>Phytopthora megakarya and P. palmivora, two closely related causual agents of cacao black pod achieved similar genome size and gene model numbers by different mechanisms.</title>
        <authorList>
            <person name="Ali S."/>
            <person name="Shao J."/>
            <person name="Larry D.J."/>
            <person name="Kronmiller B."/>
            <person name="Shen D."/>
            <person name="Strem M.D."/>
            <person name="Melnick R.L."/>
            <person name="Guiltinan M.J."/>
            <person name="Tyler B.M."/>
            <person name="Meinhardt L.W."/>
            <person name="Bailey B.A."/>
        </authorList>
    </citation>
    <scope>NUCLEOTIDE SEQUENCE [LARGE SCALE GENOMIC DNA]</scope>
    <source>
        <strain evidence="3">zdho120</strain>
    </source>
</reference>
<sequence length="340" mass="38739">MNKESKKPDIKPHEVLHVLGLLLARMLNPHRRRFRDHWSRHGVGAVARGTFNEWMSRNRFEHVMANLHFTNNADVRASTDRAWKLRSVVDILQKTFPRGYKTPPVISFDEGIIPTKNRKNPTRQYLKAKPHKWGTKVFLTCCADKAYCMRLEVYCGAAQHTAEVGNVPTSQLSADPNTGPSAVIRNLEAVLPPSVEKVFHLVVTDRFYTSVQLAFPLLHRNVYSIGTIQGDKLGYPQKIVEKIDRPKRTPHDTVRKAVAKNCPGMTGLVWWDRKPVPFLGTGSNQDMETCSTYLKIVLAFLKLTIYFTCQSDEHATTEVGSTSFRVQQWLETTIVGWEEL</sequence>
<dbReference type="PANTHER" id="PTHR46599:SF3">
    <property type="entry name" value="PIGGYBAC TRANSPOSABLE ELEMENT-DERIVED PROTEIN 4"/>
    <property type="match status" value="1"/>
</dbReference>
<evidence type="ECO:0000313" key="2">
    <source>
        <dbReference type="EMBL" id="OWY90991.1"/>
    </source>
</evidence>
<protein>
    <recommendedName>
        <fullName evidence="1">PiggyBac transposable element-derived protein domain-containing protein</fullName>
    </recommendedName>
</protein>
<dbReference type="Pfam" id="PF13843">
    <property type="entry name" value="DDE_Tnp_1_7"/>
    <property type="match status" value="1"/>
</dbReference>
<organism evidence="2 3">
    <name type="scientific">Phytophthora megakarya</name>
    <dbReference type="NCBI Taxonomy" id="4795"/>
    <lineage>
        <taxon>Eukaryota</taxon>
        <taxon>Sar</taxon>
        <taxon>Stramenopiles</taxon>
        <taxon>Oomycota</taxon>
        <taxon>Peronosporomycetes</taxon>
        <taxon>Peronosporales</taxon>
        <taxon>Peronosporaceae</taxon>
        <taxon>Phytophthora</taxon>
    </lineage>
</organism>
<dbReference type="PANTHER" id="PTHR46599">
    <property type="entry name" value="PIGGYBAC TRANSPOSABLE ELEMENT-DERIVED PROTEIN 4"/>
    <property type="match status" value="1"/>
</dbReference>
<feature type="domain" description="PiggyBac transposable element-derived protein" evidence="1">
    <location>
        <begin position="4"/>
        <end position="259"/>
    </location>
</feature>
<dbReference type="InterPro" id="IPR029526">
    <property type="entry name" value="PGBD"/>
</dbReference>
<dbReference type="AlphaFoldDB" id="A0A225UDF7"/>
<accession>A0A225UDF7</accession>
<feature type="non-terminal residue" evidence="2">
    <location>
        <position position="340"/>
    </location>
</feature>
<dbReference type="OrthoDB" id="122438at2759"/>
<dbReference type="EMBL" id="NBNE01021349">
    <property type="protein sequence ID" value="OWY90991.1"/>
    <property type="molecule type" value="Genomic_DNA"/>
</dbReference>
<dbReference type="Proteomes" id="UP000198211">
    <property type="component" value="Unassembled WGS sequence"/>
</dbReference>
<keyword evidence="3" id="KW-1185">Reference proteome</keyword>
<gene>
    <name evidence="2" type="ORF">PHMEG_00040613</name>
</gene>